<evidence type="ECO:0000259" key="5">
    <source>
        <dbReference type="PROSITE" id="PS50102"/>
    </source>
</evidence>
<accession>A0A022PTN3</accession>
<organism evidence="6 7">
    <name type="scientific">Erythranthe guttata</name>
    <name type="common">Yellow monkey flower</name>
    <name type="synonym">Mimulus guttatus</name>
    <dbReference type="NCBI Taxonomy" id="4155"/>
    <lineage>
        <taxon>Eukaryota</taxon>
        <taxon>Viridiplantae</taxon>
        <taxon>Streptophyta</taxon>
        <taxon>Embryophyta</taxon>
        <taxon>Tracheophyta</taxon>
        <taxon>Spermatophyta</taxon>
        <taxon>Magnoliopsida</taxon>
        <taxon>eudicotyledons</taxon>
        <taxon>Gunneridae</taxon>
        <taxon>Pentapetalae</taxon>
        <taxon>asterids</taxon>
        <taxon>lamiids</taxon>
        <taxon>Lamiales</taxon>
        <taxon>Phrymaceae</taxon>
        <taxon>Erythranthe</taxon>
    </lineage>
</organism>
<dbReference type="GO" id="GO:0004842">
    <property type="term" value="F:ubiquitin-protein transferase activity"/>
    <property type="evidence" value="ECO:0000318"/>
    <property type="project" value="GO_Central"/>
</dbReference>
<dbReference type="InterPro" id="IPR034261">
    <property type="entry name" value="CNOT4_RRM"/>
</dbReference>
<dbReference type="PhylomeDB" id="A0A022PTN3"/>
<keyword evidence="2" id="KW-0694">RNA-binding</keyword>
<dbReference type="Gene3D" id="3.30.70.330">
    <property type="match status" value="1"/>
</dbReference>
<dbReference type="InterPro" id="IPR003954">
    <property type="entry name" value="RRM_euk-type"/>
</dbReference>
<dbReference type="GO" id="GO:0030014">
    <property type="term" value="C:CCR4-NOT complex"/>
    <property type="evidence" value="ECO:0000318"/>
    <property type="project" value="GO_Central"/>
</dbReference>
<dbReference type="GO" id="GO:0008270">
    <property type="term" value="F:zinc ion binding"/>
    <property type="evidence" value="ECO:0007669"/>
    <property type="project" value="UniProtKB-KW"/>
</dbReference>
<dbReference type="SUPFAM" id="SSF57850">
    <property type="entry name" value="RING/U-box"/>
    <property type="match status" value="1"/>
</dbReference>
<dbReference type="KEGG" id="egt:105949099"/>
<feature type="compositionally biased region" description="Low complexity" evidence="3">
    <location>
        <begin position="288"/>
        <end position="301"/>
    </location>
</feature>
<dbReference type="PROSITE" id="PS50089">
    <property type="entry name" value="ZF_RING_2"/>
    <property type="match status" value="1"/>
</dbReference>
<dbReference type="EMBL" id="KI632313">
    <property type="protein sequence ID" value="EYU18889.1"/>
    <property type="molecule type" value="Genomic_DNA"/>
</dbReference>
<proteinExistence type="predicted"/>
<feature type="compositionally biased region" description="Low complexity" evidence="3">
    <location>
        <begin position="427"/>
        <end position="440"/>
    </location>
</feature>
<dbReference type="InterPro" id="IPR012677">
    <property type="entry name" value="Nucleotide-bd_a/b_plait_sf"/>
</dbReference>
<reference evidence="6 7" key="1">
    <citation type="journal article" date="2013" name="Proc. Natl. Acad. Sci. U.S.A.">
        <title>Fine-scale variation in meiotic recombination in Mimulus inferred from population shotgun sequencing.</title>
        <authorList>
            <person name="Hellsten U."/>
            <person name="Wright K.M."/>
            <person name="Jenkins J."/>
            <person name="Shu S."/>
            <person name="Yuan Y."/>
            <person name="Wessler S.R."/>
            <person name="Schmutz J."/>
            <person name="Willis J.H."/>
            <person name="Rokhsar D.S."/>
        </authorList>
    </citation>
    <scope>NUCLEOTIDE SEQUENCE [LARGE SCALE GENOMIC DNA]</scope>
    <source>
        <strain evidence="7">cv. DUN x IM62</strain>
    </source>
</reference>
<feature type="compositionally biased region" description="Basic and acidic residues" evidence="3">
    <location>
        <begin position="361"/>
        <end position="383"/>
    </location>
</feature>
<dbReference type="CDD" id="cd16618">
    <property type="entry name" value="mRING-HC-C4C4_CNOT4"/>
    <property type="match status" value="1"/>
</dbReference>
<dbReference type="InterPro" id="IPR039780">
    <property type="entry name" value="Mot2"/>
</dbReference>
<dbReference type="Proteomes" id="UP000030748">
    <property type="component" value="Unassembled WGS sequence"/>
</dbReference>
<dbReference type="OMA" id="VGMEAKC"/>
<dbReference type="Pfam" id="PF00076">
    <property type="entry name" value="RRM_1"/>
    <property type="match status" value="1"/>
</dbReference>
<feature type="domain" description="RING-type" evidence="4">
    <location>
        <begin position="9"/>
        <end position="57"/>
    </location>
</feature>
<dbReference type="InterPro" id="IPR000504">
    <property type="entry name" value="RRM_dom"/>
</dbReference>
<dbReference type="Pfam" id="PF14570">
    <property type="entry name" value="zf-RING_4"/>
    <property type="match status" value="1"/>
</dbReference>
<dbReference type="PROSITE" id="PS50102">
    <property type="entry name" value="RRM"/>
    <property type="match status" value="1"/>
</dbReference>
<feature type="compositionally biased region" description="Polar residues" evidence="3">
    <location>
        <begin position="264"/>
        <end position="287"/>
    </location>
</feature>
<evidence type="ECO:0000256" key="1">
    <source>
        <dbReference type="PROSITE-ProRule" id="PRU00175"/>
    </source>
</evidence>
<dbReference type="FunFam" id="3.30.70.330:FF:000161">
    <property type="entry name" value="RNA binding (RRM/RBD/RNP motifs) family protein"/>
    <property type="match status" value="1"/>
</dbReference>
<dbReference type="InterPro" id="IPR001841">
    <property type="entry name" value="Znf_RING"/>
</dbReference>
<dbReference type="GO" id="GO:0016567">
    <property type="term" value="P:protein ubiquitination"/>
    <property type="evidence" value="ECO:0000318"/>
    <property type="project" value="GO_Central"/>
</dbReference>
<evidence type="ECO:0000259" key="4">
    <source>
        <dbReference type="PROSITE" id="PS50089"/>
    </source>
</evidence>
<dbReference type="PANTHER" id="PTHR12603:SF36">
    <property type="entry name" value="RNA BINDING (RRM_RBD_RNP MOTIFS) FAMILY PROTEIN"/>
    <property type="match status" value="1"/>
</dbReference>
<evidence type="ECO:0008006" key="8">
    <source>
        <dbReference type="Google" id="ProtNLM"/>
    </source>
</evidence>
<dbReference type="InterPro" id="IPR013083">
    <property type="entry name" value="Znf_RING/FYVE/PHD"/>
</dbReference>
<evidence type="ECO:0000256" key="2">
    <source>
        <dbReference type="PROSITE-ProRule" id="PRU00176"/>
    </source>
</evidence>
<feature type="compositionally biased region" description="Polar residues" evidence="3">
    <location>
        <begin position="243"/>
        <end position="252"/>
    </location>
</feature>
<dbReference type="CDD" id="cd12438">
    <property type="entry name" value="RRM_CNOT4"/>
    <property type="match status" value="1"/>
</dbReference>
<feature type="region of interest" description="Disordered" evidence="3">
    <location>
        <begin position="243"/>
        <end position="315"/>
    </location>
</feature>
<feature type="region of interest" description="Disordered" evidence="3">
    <location>
        <begin position="773"/>
        <end position="810"/>
    </location>
</feature>
<dbReference type="PANTHER" id="PTHR12603">
    <property type="entry name" value="CCR4-NOT TRANSCRIPTION COMPLEX RELATED"/>
    <property type="match status" value="1"/>
</dbReference>
<keyword evidence="7" id="KW-1185">Reference proteome</keyword>
<dbReference type="SUPFAM" id="SSF54928">
    <property type="entry name" value="RNA-binding domain, RBD"/>
    <property type="match status" value="1"/>
</dbReference>
<dbReference type="SMART" id="SM00360">
    <property type="entry name" value="RRM"/>
    <property type="match status" value="1"/>
</dbReference>
<feature type="domain" description="RRM" evidence="5">
    <location>
        <begin position="110"/>
        <end position="196"/>
    </location>
</feature>
<keyword evidence="1" id="KW-0863">Zinc-finger</keyword>
<evidence type="ECO:0000313" key="7">
    <source>
        <dbReference type="Proteomes" id="UP000030748"/>
    </source>
</evidence>
<dbReference type="STRING" id="4155.A0A022PTN3"/>
<feature type="region of interest" description="Disordered" evidence="3">
    <location>
        <begin position="321"/>
        <end position="340"/>
    </location>
</feature>
<dbReference type="GO" id="GO:0003723">
    <property type="term" value="F:RNA binding"/>
    <property type="evidence" value="ECO:0007669"/>
    <property type="project" value="UniProtKB-UniRule"/>
</dbReference>
<dbReference type="OrthoDB" id="1923159at2759"/>
<keyword evidence="1" id="KW-0479">Metal-binding</keyword>
<feature type="compositionally biased region" description="Polar residues" evidence="3">
    <location>
        <begin position="773"/>
        <end position="782"/>
    </location>
</feature>
<name>A0A022PTN3_ERYGU</name>
<protein>
    <recommendedName>
        <fullName evidence="8">RING-type domain-containing protein</fullName>
    </recommendedName>
</protein>
<sequence>MNDEVEKSCPLCAEEMDLTDQQLKPCKCGYEICVWCWHHIMGMAEKDETEGRCPACRTPYNKEKIVGTTAKCERLMSEMTVEKKLKSHKGKSKTSEGRKQLGDVRVIQRTLVYVVGLPLNFADEDVLHRRAYFGQYGKVLKVSISRTASGAIQQFANSTCSVYITYSKEEEAVRCIQLVHGFVLDGRPLRACFGTTKYCHAWLKNMPCGNHDCLYLHEIGSQEDSFTKDEIVSAYTRVQQITGSANAAQPRSGNVLPPPAEDYCNNTSASSAKPITKTAINTNNSATSPGVSPPNSSSGRSAALPAGASWGSRPFTNQHFSTSTPCFNGPSNQKPEICNGPSTFSKAIAGENQVSSWQSDTGKKKVLKEGSTHSQEKHRTETFEPVKKETKTVRKITIPDRSMVSVHLPKGPLIKQPHSAPTTKAPSETSSTVDSATTSSGPASDRDSIDDLDGDMENLCSNILSASIHENQQLQNGYAEHFREPVICRTSGETANSMEVCDASVQSEHRLGMPAQVTPVNLHEVDDDLLSFENQRINDREIATNRVPDYPHLFNSSNHSNIHSPELHKAGGSVSIDFGKQVVDRNSNSMVSTSNFPGGHPENMQNNQDVNNAECFNVFPSKEKRSLVGRYEGGVGCGAVDMGESSIISNILSMEFDSWDESLTSPQNLAKLLGETDKQQGSFGVPGARKNQNSSQSRFSFAREDENMNHVSNYAQSIDYYGQARMQPLSGHDFSSGNSLYNEKSLSRNGLPLSGGAEPDIFANSHSHISSNKLSVSRSQISAPPGFSVPSRAPPPPGFSSQERSEQVYESLSNGNHFLDSSSLFRNQYETPSNGNTFSNGDLEFMDPAILAVGKGTFPGIDTRSSFSPHLGTYEDSRFQSFLQRSLPSPQNQRYTDPGESFSTNGDAYRIPSRIIEQNLSSNHSPFSQFTIPHSRNGITSNGQWHDGWNEAQSGNNLGERSGYNNYYGGYEDSKIRMPSSGNNLYNRTYGI</sequence>
<dbReference type="InterPro" id="IPR035979">
    <property type="entry name" value="RBD_domain_sf"/>
</dbReference>
<feature type="region of interest" description="Disordered" evidence="3">
    <location>
        <begin position="678"/>
        <end position="699"/>
    </location>
</feature>
<gene>
    <name evidence="6" type="ORF">MIMGU_mgv1a000758mg</name>
</gene>
<dbReference type="SMART" id="SM00361">
    <property type="entry name" value="RRM_1"/>
    <property type="match status" value="1"/>
</dbReference>
<dbReference type="InterPro" id="IPR039515">
    <property type="entry name" value="NOT4_mRING-HC-C4C4"/>
</dbReference>
<feature type="region of interest" description="Disordered" evidence="3">
    <location>
        <begin position="410"/>
        <end position="454"/>
    </location>
</feature>
<dbReference type="AlphaFoldDB" id="A0A022PTN3"/>
<dbReference type="Gene3D" id="3.30.40.10">
    <property type="entry name" value="Zinc/RING finger domain, C3HC4 (zinc finger)"/>
    <property type="match status" value="1"/>
</dbReference>
<evidence type="ECO:0000313" key="6">
    <source>
        <dbReference type="EMBL" id="EYU18889.1"/>
    </source>
</evidence>
<evidence type="ECO:0000256" key="3">
    <source>
        <dbReference type="SAM" id="MobiDB-lite"/>
    </source>
</evidence>
<feature type="region of interest" description="Disordered" evidence="3">
    <location>
        <begin position="351"/>
        <end position="383"/>
    </location>
</feature>
<dbReference type="eggNOG" id="KOG2068">
    <property type="taxonomic scope" value="Eukaryota"/>
</dbReference>
<keyword evidence="1" id="KW-0862">Zinc</keyword>
<feature type="compositionally biased region" description="Polar residues" evidence="3">
    <location>
        <begin position="690"/>
        <end position="699"/>
    </location>
</feature>